<dbReference type="EMBL" id="MCRK01000036">
    <property type="protein sequence ID" value="OPA77338.1"/>
    <property type="molecule type" value="Genomic_DNA"/>
</dbReference>
<protein>
    <recommendedName>
        <fullName evidence="3">Phage-Barnase-EndoU-ColicinE5/D-RelE like nuclease 3 domain-containing protein</fullName>
    </recommendedName>
</protein>
<proteinExistence type="predicted"/>
<organism evidence="1 2">
    <name type="scientific">Campylobacter pinnipediorum subsp. pinnipediorum</name>
    <dbReference type="NCBI Taxonomy" id="1660067"/>
    <lineage>
        <taxon>Bacteria</taxon>
        <taxon>Pseudomonadati</taxon>
        <taxon>Campylobacterota</taxon>
        <taxon>Epsilonproteobacteria</taxon>
        <taxon>Campylobacterales</taxon>
        <taxon>Campylobacteraceae</taxon>
        <taxon>Campylobacter</taxon>
    </lineage>
</organism>
<dbReference type="Proteomes" id="UP000189728">
    <property type="component" value="Unassembled WGS sequence"/>
</dbReference>
<evidence type="ECO:0008006" key="3">
    <source>
        <dbReference type="Google" id="ProtNLM"/>
    </source>
</evidence>
<dbReference type="AlphaFoldDB" id="A0AAX0LAA9"/>
<gene>
    <name evidence="1" type="ORF">BFG04_04380</name>
</gene>
<evidence type="ECO:0000313" key="1">
    <source>
        <dbReference type="EMBL" id="OPA77338.1"/>
    </source>
</evidence>
<comment type="caution">
    <text evidence="1">The sequence shown here is derived from an EMBL/GenBank/DDBJ whole genome shotgun (WGS) entry which is preliminary data.</text>
</comment>
<dbReference type="RefSeq" id="WP_078415565.1">
    <property type="nucleotide sequence ID" value="NZ_CP012546.1"/>
</dbReference>
<sequence length="996" mass="110625">MNFINENEARQATANYFKNRNFKPMDIEAEDKPLEVTIPFINPVKNIVTGGAELANKALGYGTNYKDEILNAKNDDDLISGVNNGISKFESSHPIFGGDENKRNQFLKEIGNTIRASKLGDGLVRDNDTNTLYITRGDELISLDDGLIKQIGRIGRDNLGSIIGGALAVKSGKGFLNNMGRSAGGSLLGGGADALINANATDQDITAKDVLGKAAEEALFSAGGDLVFKGLGAVAKPTLKGLGSLTKSETVKKGVDFAKDGASSIPNANVRGAKKIAEAITGDDTKPILEHAKEYGVKVDSDNFTDIQLINPLINKIKDTSSWAAKKLHLDDVADKIKNAEGVDKDREDVINLALSSPRLAGRLYDAVISDRSGKAAEKLTNMAQKDLDEVRDMLSAVETKDTELSDIVNKYYTDTKNNFGDGIRQLKDFVTDKTTGIEKTVRLNDKAIDDMINDVTDRLSIFDKSSSKTDEIIRGLESLRGRDLTVEDLNKLRSDYNKDLNNILNKDRVTHATKVDFARGKEILEKAMDELLDNQGASDFLRNRLKSYKHMKHVADNEFFKTITNGNSSLEDVINGFEKAYNSQGKIYNDFISSLGQDDIEKFEMALIKHHVEGATGRSGVHINKEALNSKGLSEILNKIDFKSEKAKQIAKHIDNLAKAKGNLISILTHLETNYIQPKAIQKGIATTFEGARKTAVVNVARDILQKYIPYFGDDQALEYHLREGLKHLKNGGDFKGYIDSLKNTEVPKTEIKKLEDFLTKTSELTKELNKANVSKEELGVLSKEARNKKEKRGVYNVAFNSKKATNIYKDQDLKDIENAIRFERGFENKKRDRGYGAKHIQKHLDPKKDGYVTEQEVASIGDIIRNVEPKTDKDGKRVYEYYNKEGVRFRVIVGENSGKEKVITFYSDRKVGVEHNALAYDFANHNEIIPKQNEKSNGVFDLLFDDLGSELTDIQKAVAEKSPIAKKIFLDKIKRDRMIKQLIANYQAQKKGSE</sequence>
<reference evidence="1 2" key="1">
    <citation type="submission" date="2016-08" db="EMBL/GenBank/DDBJ databases">
        <title>Campylobacter species from sea mammals.</title>
        <authorList>
            <person name="Gilbert M.J."/>
            <person name="Byrne B.A."/>
            <person name="Zomer A.L."/>
            <person name="Wagenaar J.A."/>
        </authorList>
    </citation>
    <scope>NUCLEOTIDE SEQUENCE [LARGE SCALE GENOMIC DNA]</scope>
    <source>
        <strain evidence="1 2">1105248</strain>
    </source>
</reference>
<name>A0AAX0LAA9_9BACT</name>
<accession>A0AAX0LAA9</accession>
<evidence type="ECO:0000313" key="2">
    <source>
        <dbReference type="Proteomes" id="UP000189728"/>
    </source>
</evidence>